<evidence type="ECO:0000256" key="4">
    <source>
        <dbReference type="ARBA" id="ARBA00022827"/>
    </source>
</evidence>
<dbReference type="RefSeq" id="XP_052759549.1">
    <property type="nucleotide sequence ID" value="XM_052903589.1"/>
</dbReference>
<comment type="cofactor">
    <cofactor evidence="1">
        <name>FAD</name>
        <dbReference type="ChEBI" id="CHEBI:57692"/>
    </cofactor>
</comment>
<gene>
    <name evidence="7 8" type="primary">LOC113522136</name>
</gene>
<keyword evidence="3" id="KW-0285">Flavoprotein</keyword>
<dbReference type="InterPro" id="IPR036188">
    <property type="entry name" value="FAD/NAD-bd_sf"/>
</dbReference>
<dbReference type="PANTHER" id="PTHR11552">
    <property type="entry name" value="GLUCOSE-METHANOL-CHOLINE GMC OXIDOREDUCTASE"/>
    <property type="match status" value="1"/>
</dbReference>
<dbReference type="GeneID" id="113522136"/>
<keyword evidence="4" id="KW-0274">FAD</keyword>
<evidence type="ECO:0000259" key="5">
    <source>
        <dbReference type="PROSITE" id="PS00624"/>
    </source>
</evidence>
<proteinExistence type="inferred from homology"/>
<dbReference type="InterPro" id="IPR000172">
    <property type="entry name" value="GMC_OxRdtase_N"/>
</dbReference>
<dbReference type="PROSITE" id="PS00624">
    <property type="entry name" value="GMC_OXRED_2"/>
    <property type="match status" value="1"/>
</dbReference>
<evidence type="ECO:0000313" key="6">
    <source>
        <dbReference type="Proteomes" id="UP001652740"/>
    </source>
</evidence>
<keyword evidence="6" id="KW-1185">Reference proteome</keyword>
<dbReference type="PIRSF" id="PIRSF000137">
    <property type="entry name" value="Alcohol_oxidase"/>
    <property type="match status" value="1"/>
</dbReference>
<name>A0ABM3N7J1_GALME</name>
<evidence type="ECO:0000313" key="7">
    <source>
        <dbReference type="RefSeq" id="XP_052759548.1"/>
    </source>
</evidence>
<dbReference type="Gene3D" id="3.50.50.60">
    <property type="entry name" value="FAD/NAD(P)-binding domain"/>
    <property type="match status" value="1"/>
</dbReference>
<dbReference type="InterPro" id="IPR007867">
    <property type="entry name" value="GMC_OxRtase_C"/>
</dbReference>
<feature type="domain" description="Glucose-methanol-choline oxidoreductase N-terminal" evidence="5">
    <location>
        <begin position="299"/>
        <end position="313"/>
    </location>
</feature>
<evidence type="ECO:0000256" key="2">
    <source>
        <dbReference type="ARBA" id="ARBA00010790"/>
    </source>
</evidence>
<dbReference type="SUPFAM" id="SSF54373">
    <property type="entry name" value="FAD-linked reductases, C-terminal domain"/>
    <property type="match status" value="1"/>
</dbReference>
<reference evidence="7 8" key="1">
    <citation type="submission" date="2025-05" db="UniProtKB">
        <authorList>
            <consortium name="RefSeq"/>
        </authorList>
    </citation>
    <scope>IDENTIFICATION</scope>
    <source>
        <tissue evidence="7 8">Whole larvae</tissue>
    </source>
</reference>
<evidence type="ECO:0000256" key="1">
    <source>
        <dbReference type="ARBA" id="ARBA00001974"/>
    </source>
</evidence>
<dbReference type="Gene3D" id="3.30.560.10">
    <property type="entry name" value="Glucose Oxidase, domain 3"/>
    <property type="match status" value="1"/>
</dbReference>
<accession>A0ABM3N7J1</accession>
<dbReference type="SUPFAM" id="SSF51905">
    <property type="entry name" value="FAD/NAD(P)-binding domain"/>
    <property type="match status" value="1"/>
</dbReference>
<dbReference type="InterPro" id="IPR012132">
    <property type="entry name" value="GMC_OxRdtase"/>
</dbReference>
<dbReference type="RefSeq" id="XP_052759548.1">
    <property type="nucleotide sequence ID" value="XM_052903588.1"/>
</dbReference>
<comment type="similarity">
    <text evidence="2">Belongs to the GMC oxidoreductase family.</text>
</comment>
<organism evidence="6 8">
    <name type="scientific">Galleria mellonella</name>
    <name type="common">Greater wax moth</name>
    <dbReference type="NCBI Taxonomy" id="7137"/>
    <lineage>
        <taxon>Eukaryota</taxon>
        <taxon>Metazoa</taxon>
        <taxon>Ecdysozoa</taxon>
        <taxon>Arthropoda</taxon>
        <taxon>Hexapoda</taxon>
        <taxon>Insecta</taxon>
        <taxon>Pterygota</taxon>
        <taxon>Neoptera</taxon>
        <taxon>Endopterygota</taxon>
        <taxon>Lepidoptera</taxon>
        <taxon>Glossata</taxon>
        <taxon>Ditrysia</taxon>
        <taxon>Pyraloidea</taxon>
        <taxon>Pyralidae</taxon>
        <taxon>Galleriinae</taxon>
        <taxon>Galleria</taxon>
    </lineage>
</organism>
<sequence length="578" mass="64349">MDAVAAISNIHSIQNALQVIATLQLTSYMFPHSSNINDGSIYDYIVVGAGSAGSVVANRLTEDPNTTVLLVEAGGDPPVDSVLPGLMVYLKETSVDWNYTSSEENSRICAQNYVRDMTRGKMLGGCSSMNYMLYARGDPHDYNTWADILKDESWNYDNVLPYFIKSENLLDPDILNSPNRIFHGVNSFLNVTKQPSNETHKYLAAFKELGYEIVLDSNGNYTLGYSQPLYTIANNVRQSTAHSFLGTIKNRPNLYILKNSFATKIIFDDNNNAIGLKIIKENDEIITVKANKEIIISTGTINTPQLLMLSGIGPREHLLSMGIDVISDLPVGENLQDHAPVVLLYAMENKSIVQKSTDPHRFPTPLMTGYVALNKSQVFPDYQTMNLITDSASALQFCAYSFNIDYNICQRFYEDSKGKEVLFVLCSNLKPKSRGRVLLQSTNPKKPPLINLGHYSDYTDIEKSIAYANDFNRILKTKYFKNVDAKLLVTQDCQGLEQGSEEFWRCYIPCISTTIFHYVGTCAMGSVLDSRLRVSGVQKLRVVDGSAIPIITSGNTNVPIIMIAEKAADMIKEDNAKL</sequence>
<dbReference type="Pfam" id="PF05199">
    <property type="entry name" value="GMC_oxred_C"/>
    <property type="match status" value="1"/>
</dbReference>
<evidence type="ECO:0000256" key="3">
    <source>
        <dbReference type="ARBA" id="ARBA00022630"/>
    </source>
</evidence>
<evidence type="ECO:0000313" key="8">
    <source>
        <dbReference type="RefSeq" id="XP_052759549.1"/>
    </source>
</evidence>
<dbReference type="Pfam" id="PF00732">
    <property type="entry name" value="GMC_oxred_N"/>
    <property type="match status" value="1"/>
</dbReference>
<dbReference type="PANTHER" id="PTHR11552:SF147">
    <property type="entry name" value="CHOLINE DEHYDROGENASE, MITOCHONDRIAL"/>
    <property type="match status" value="1"/>
</dbReference>
<dbReference type="Proteomes" id="UP001652740">
    <property type="component" value="Unplaced"/>
</dbReference>
<protein>
    <submittedName>
        <fullName evidence="7 8">Ecdysone oxidase-like</fullName>
    </submittedName>
</protein>